<feature type="domain" description="RNA polymerase II assembly factor Rtp1 C-terminal" evidence="3">
    <location>
        <begin position="693"/>
        <end position="809"/>
    </location>
</feature>
<evidence type="ECO:0000259" key="2">
    <source>
        <dbReference type="Pfam" id="PF10304"/>
    </source>
</evidence>
<keyword evidence="5" id="KW-1185">Reference proteome</keyword>
<comment type="similarity">
    <text evidence="1">Belongs to the Tango6 family.</text>
</comment>
<evidence type="ECO:0000313" key="5">
    <source>
        <dbReference type="Proteomes" id="UP000799444"/>
    </source>
</evidence>
<dbReference type="PANTHER" id="PTHR20959:SF1">
    <property type="entry name" value="TRANSPORT AND GOLGI ORGANIZATION PROTEIN 6 HOMOLOG"/>
    <property type="match status" value="1"/>
</dbReference>
<protein>
    <recommendedName>
        <fullName evidence="6">RNA polymerase II assembly factor Rtp1 C-terminal domain-containing protein</fullName>
    </recommendedName>
</protein>
<accession>A0A9P4RAP9</accession>
<dbReference type="InterPro" id="IPR019451">
    <property type="entry name" value="Rtp1_C1"/>
</dbReference>
<comment type="caution">
    <text evidence="4">The sequence shown here is derived from an EMBL/GenBank/DDBJ whole genome shotgun (WGS) entry which is preliminary data.</text>
</comment>
<evidence type="ECO:0000313" key="4">
    <source>
        <dbReference type="EMBL" id="KAF2739897.1"/>
    </source>
</evidence>
<organism evidence="4 5">
    <name type="scientific">Polyplosphaeria fusca</name>
    <dbReference type="NCBI Taxonomy" id="682080"/>
    <lineage>
        <taxon>Eukaryota</taxon>
        <taxon>Fungi</taxon>
        <taxon>Dikarya</taxon>
        <taxon>Ascomycota</taxon>
        <taxon>Pezizomycotina</taxon>
        <taxon>Dothideomycetes</taxon>
        <taxon>Pleosporomycetidae</taxon>
        <taxon>Pleosporales</taxon>
        <taxon>Tetraplosphaeriaceae</taxon>
        <taxon>Polyplosphaeria</taxon>
    </lineage>
</organism>
<proteinExistence type="inferred from homology"/>
<dbReference type="SUPFAM" id="SSF48371">
    <property type="entry name" value="ARM repeat"/>
    <property type="match status" value="1"/>
</dbReference>
<evidence type="ECO:0000256" key="1">
    <source>
        <dbReference type="ARBA" id="ARBA00005724"/>
    </source>
</evidence>
<gene>
    <name evidence="4" type="ORF">EJ04DRAFT_604494</name>
</gene>
<dbReference type="InterPro" id="IPR016024">
    <property type="entry name" value="ARM-type_fold"/>
</dbReference>
<sequence length="1075" mass="118954">MMGTVEEAVDAAANFVGPFLERENQNEGTIDEERGYRSDKLVEQALVHLHSINTAEKAQSPDAPYDASLYGIVYGLLDLVTTLGIVPFLSPGVAFSQRPRSVLISNLPSSPSVIPLLQDVLKRLIPIFEQDGTGVQPILSQRILPDLISAVSELAWSPNEDGKEKFIYESQFYGILRRTATSRLLPILTSYLQQDIPPWLRQRLSHELAMIPLRNQGIRHTVEFLSLSLLSKNSRVSQEQTLSLSQIPIPLDAISQTSRLLAAVPSGTIAQEWFTSLAPQLWGLVDGNEGKDLSRAAGQIIAGGILSRKSTGAPGAIGWDLFAKPLLEAIQPDSSTNTVDRRSTSDRVVVGELDLKLALKRLEVIVSSYSQPGLIKRLVAPLLLPLWGLLDYSSSRPALDIQWKDIPRTIILRYMSVALDPKHIDIITTHLFWDGSEDWTYGPGSEGGIEIRQRLHDGHSEVGVSNLLSKIAKLDGRVQLLLALLTEAKVDDEAAGAIFLNTAKRWLLFGQSPKNSHSLLAHEDEMDPLDALTFAKLSEAMATKFQEKFARSPQHILELMSQLIHEYAEKHMARKEQLGKTNKATRANLGSLLQSSGQHDVTATDTESEDLVSFALSIITTVITSPKFDSKLGTLASLSHVIPDLRYLCQSQPQLPIPSLIVNAAANLAQNLQPKLKDEQATDSLVEFRKTLKAAFTDLTSSEPPMRTWALTTLRKLIQDSAAFPLIDVPSTAHLLLSVSIADPESYVHLAAIPVVVDLVTRAPNPTLRILIDAFIDIDEQSLRLKKEKDIIEALDFRLRVGETLNNVALEDAFWNSRATIVTRHNSLKMMVEATLSMASRRGQRHKTLSTRNEILDAERKEQEEGERAWGGPIPNLLDPEAENEAEQGERDALFKIVQGWEDTGVEEDVRVRASSLSILSSILEKRLELLSQIMVDAAMQMVLLILTMETGAEKAILRRAAVLVIMGLLRGMDVLLEDGKESAAGLEVKHSGGVDQVMKWLRDEDHDDLVRGHAESVLEGLETWRMKRLYKVRDEGITLGPNLGLDGNLRGLEINLISEFDTTKRQGPIVEEIE</sequence>
<evidence type="ECO:0008006" key="6">
    <source>
        <dbReference type="Google" id="ProtNLM"/>
    </source>
</evidence>
<dbReference type="Pfam" id="PF10304">
    <property type="entry name" value="RTP1_C2"/>
    <property type="match status" value="1"/>
</dbReference>
<feature type="domain" description="RNA polymerase II assembly factor Rtp1 C-terminal" evidence="2">
    <location>
        <begin position="1000"/>
        <end position="1024"/>
    </location>
</feature>
<evidence type="ECO:0000259" key="3">
    <source>
        <dbReference type="Pfam" id="PF10363"/>
    </source>
</evidence>
<dbReference type="InterPro" id="IPR019414">
    <property type="entry name" value="Rtp1_C2"/>
</dbReference>
<dbReference type="EMBL" id="ML996102">
    <property type="protein sequence ID" value="KAF2739897.1"/>
    <property type="molecule type" value="Genomic_DNA"/>
</dbReference>
<dbReference type="AlphaFoldDB" id="A0A9P4RAP9"/>
<dbReference type="OrthoDB" id="39591at2759"/>
<name>A0A9P4RAP9_9PLEO</name>
<dbReference type="InterPro" id="IPR039600">
    <property type="entry name" value="TANGO6/Rtp1"/>
</dbReference>
<dbReference type="PANTHER" id="PTHR20959">
    <property type="entry name" value="TRANSPORT AND GOLGI ORGANIZATION PROTEIN 6 FAMILY MEMBER"/>
    <property type="match status" value="1"/>
</dbReference>
<dbReference type="Proteomes" id="UP000799444">
    <property type="component" value="Unassembled WGS sequence"/>
</dbReference>
<reference evidence="4" key="1">
    <citation type="journal article" date="2020" name="Stud. Mycol.">
        <title>101 Dothideomycetes genomes: a test case for predicting lifestyles and emergence of pathogens.</title>
        <authorList>
            <person name="Haridas S."/>
            <person name="Albert R."/>
            <person name="Binder M."/>
            <person name="Bloem J."/>
            <person name="Labutti K."/>
            <person name="Salamov A."/>
            <person name="Andreopoulos B."/>
            <person name="Baker S."/>
            <person name="Barry K."/>
            <person name="Bills G."/>
            <person name="Bluhm B."/>
            <person name="Cannon C."/>
            <person name="Castanera R."/>
            <person name="Culley D."/>
            <person name="Daum C."/>
            <person name="Ezra D."/>
            <person name="Gonzalez J."/>
            <person name="Henrissat B."/>
            <person name="Kuo A."/>
            <person name="Liang C."/>
            <person name="Lipzen A."/>
            <person name="Lutzoni F."/>
            <person name="Magnuson J."/>
            <person name="Mondo S."/>
            <person name="Nolan M."/>
            <person name="Ohm R."/>
            <person name="Pangilinan J."/>
            <person name="Park H.-J."/>
            <person name="Ramirez L."/>
            <person name="Alfaro M."/>
            <person name="Sun H."/>
            <person name="Tritt A."/>
            <person name="Yoshinaga Y."/>
            <person name="Zwiers L.-H."/>
            <person name="Turgeon B."/>
            <person name="Goodwin S."/>
            <person name="Spatafora J."/>
            <person name="Crous P."/>
            <person name="Grigoriev I."/>
        </authorList>
    </citation>
    <scope>NUCLEOTIDE SEQUENCE</scope>
    <source>
        <strain evidence="4">CBS 125425</strain>
    </source>
</reference>
<dbReference type="GO" id="GO:0009306">
    <property type="term" value="P:protein secretion"/>
    <property type="evidence" value="ECO:0007669"/>
    <property type="project" value="TreeGrafter"/>
</dbReference>
<dbReference type="Pfam" id="PF10363">
    <property type="entry name" value="RTP1_C1"/>
    <property type="match status" value="1"/>
</dbReference>